<evidence type="ECO:0000313" key="8">
    <source>
        <dbReference type="Proteomes" id="UP000593562"/>
    </source>
</evidence>
<comment type="subcellular location">
    <subcellularLocation>
        <location evidence="1">Nucleus</location>
    </subcellularLocation>
</comment>
<dbReference type="InterPro" id="IPR007759">
    <property type="entry name" value="Asxl_HARE-HTH"/>
</dbReference>
<dbReference type="GO" id="GO:0006357">
    <property type="term" value="P:regulation of transcription by RNA polymerase II"/>
    <property type="evidence" value="ECO:0007669"/>
    <property type="project" value="InterPro"/>
</dbReference>
<protein>
    <recommendedName>
        <fullName evidence="9">Homeobox-DDT domain protein RLT1</fullName>
    </recommendedName>
</protein>
<evidence type="ECO:0000259" key="6">
    <source>
        <dbReference type="PROSITE" id="PS51913"/>
    </source>
</evidence>
<dbReference type="PANTHER" id="PTHR36968">
    <property type="entry name" value="HOMEOBOX-DDT DOMAIN PROTEIN RLT2"/>
    <property type="match status" value="1"/>
</dbReference>
<dbReference type="Pfam" id="PF02791">
    <property type="entry name" value="DDT"/>
    <property type="match status" value="1"/>
</dbReference>
<keyword evidence="8" id="KW-1185">Reference proteome</keyword>
<dbReference type="Pfam" id="PF15613">
    <property type="entry name" value="WSD"/>
    <property type="match status" value="1"/>
</dbReference>
<feature type="compositionally biased region" description="Basic residues" evidence="4">
    <location>
        <begin position="1464"/>
        <end position="1485"/>
    </location>
</feature>
<dbReference type="GO" id="GO:0005634">
    <property type="term" value="C:nucleus"/>
    <property type="evidence" value="ECO:0007669"/>
    <property type="project" value="UniProtKB-SubCell"/>
</dbReference>
<gene>
    <name evidence="7" type="ORF">HS088_TW21G01271</name>
</gene>
<evidence type="ECO:0000256" key="3">
    <source>
        <dbReference type="ARBA" id="ARBA00023242"/>
    </source>
</evidence>
<evidence type="ECO:0000256" key="2">
    <source>
        <dbReference type="ARBA" id="ARBA00023163"/>
    </source>
</evidence>
<feature type="region of interest" description="Disordered" evidence="4">
    <location>
        <begin position="1"/>
        <end position="33"/>
    </location>
</feature>
<evidence type="ECO:0000259" key="5">
    <source>
        <dbReference type="PROSITE" id="PS50827"/>
    </source>
</evidence>
<feature type="region of interest" description="Disordered" evidence="4">
    <location>
        <begin position="1394"/>
        <end position="1485"/>
    </location>
</feature>
<feature type="compositionally biased region" description="Basic and acidic residues" evidence="4">
    <location>
        <begin position="1395"/>
        <end position="1419"/>
    </location>
</feature>
<feature type="domain" description="DDT" evidence="5">
    <location>
        <begin position="439"/>
        <end position="498"/>
    </location>
</feature>
<keyword evidence="3" id="KW-0539">Nucleus</keyword>
<dbReference type="EMBL" id="JAAARO010000021">
    <property type="protein sequence ID" value="KAF5729113.1"/>
    <property type="molecule type" value="Genomic_DNA"/>
</dbReference>
<dbReference type="InterPro" id="IPR028941">
    <property type="entry name" value="WHIM2_dom"/>
</dbReference>
<accession>A0A7J7C4R2</accession>
<proteinExistence type="predicted"/>
<feature type="compositionally biased region" description="Basic and acidic residues" evidence="4">
    <location>
        <begin position="1"/>
        <end position="12"/>
    </location>
</feature>
<feature type="compositionally biased region" description="Basic and acidic residues" evidence="4">
    <location>
        <begin position="754"/>
        <end position="781"/>
    </location>
</feature>
<dbReference type="InterPro" id="IPR028942">
    <property type="entry name" value="WHIM1_dom"/>
</dbReference>
<feature type="compositionally biased region" description="Acidic residues" evidence="4">
    <location>
        <begin position="1590"/>
        <end position="1600"/>
    </location>
</feature>
<dbReference type="InParanoid" id="A0A7J7C4R2"/>
<dbReference type="FunCoup" id="A0A7J7C4R2">
    <property type="interactions" value="921"/>
</dbReference>
<dbReference type="SMART" id="SM00571">
    <property type="entry name" value="DDT"/>
    <property type="match status" value="1"/>
</dbReference>
<feature type="compositionally biased region" description="Basic and acidic residues" evidence="4">
    <location>
        <begin position="1610"/>
        <end position="1619"/>
    </location>
</feature>
<dbReference type="Pfam" id="PF15612">
    <property type="entry name" value="WHIM1"/>
    <property type="match status" value="1"/>
</dbReference>
<dbReference type="Pfam" id="PF05066">
    <property type="entry name" value="HARE-HTH"/>
    <property type="match status" value="1"/>
</dbReference>
<feature type="domain" description="HTH HARE-type" evidence="6">
    <location>
        <begin position="621"/>
        <end position="690"/>
    </location>
</feature>
<organism evidence="7 8">
    <name type="scientific">Tripterygium wilfordii</name>
    <name type="common">Thunder God vine</name>
    <dbReference type="NCBI Taxonomy" id="458696"/>
    <lineage>
        <taxon>Eukaryota</taxon>
        <taxon>Viridiplantae</taxon>
        <taxon>Streptophyta</taxon>
        <taxon>Embryophyta</taxon>
        <taxon>Tracheophyta</taxon>
        <taxon>Spermatophyta</taxon>
        <taxon>Magnoliopsida</taxon>
        <taxon>eudicotyledons</taxon>
        <taxon>Gunneridae</taxon>
        <taxon>Pentapetalae</taxon>
        <taxon>rosids</taxon>
        <taxon>fabids</taxon>
        <taxon>Celastrales</taxon>
        <taxon>Celastraceae</taxon>
        <taxon>Tripterygium</taxon>
    </lineage>
</organism>
<reference evidence="7 8" key="1">
    <citation type="journal article" date="2020" name="Nat. Commun.">
        <title>Genome of Tripterygium wilfordii and identification of cytochrome P450 involved in triptolide biosynthesis.</title>
        <authorList>
            <person name="Tu L."/>
            <person name="Su P."/>
            <person name="Zhang Z."/>
            <person name="Gao L."/>
            <person name="Wang J."/>
            <person name="Hu T."/>
            <person name="Zhou J."/>
            <person name="Zhang Y."/>
            <person name="Zhao Y."/>
            <person name="Liu Y."/>
            <person name="Song Y."/>
            <person name="Tong Y."/>
            <person name="Lu Y."/>
            <person name="Yang J."/>
            <person name="Xu C."/>
            <person name="Jia M."/>
            <person name="Peters R.J."/>
            <person name="Huang L."/>
            <person name="Gao W."/>
        </authorList>
    </citation>
    <scope>NUCLEOTIDE SEQUENCE [LARGE SCALE GENOMIC DNA]</scope>
    <source>
        <strain evidence="8">cv. XIE 37</strain>
        <tissue evidence="7">Leaf</tissue>
    </source>
</reference>
<evidence type="ECO:0008006" key="9">
    <source>
        <dbReference type="Google" id="ProtNLM"/>
    </source>
</evidence>
<dbReference type="InterPro" id="IPR018501">
    <property type="entry name" value="DDT_dom"/>
</dbReference>
<feature type="compositionally biased region" description="Acidic residues" evidence="4">
    <location>
        <begin position="1621"/>
        <end position="1634"/>
    </location>
</feature>
<feature type="compositionally biased region" description="Polar residues" evidence="4">
    <location>
        <begin position="211"/>
        <end position="220"/>
    </location>
</feature>
<evidence type="ECO:0000256" key="1">
    <source>
        <dbReference type="ARBA" id="ARBA00004123"/>
    </source>
</evidence>
<comment type="caution">
    <text evidence="7">The sequence shown here is derived from an EMBL/GenBank/DDBJ whole genome shotgun (WGS) entry which is preliminary data.</text>
</comment>
<feature type="region of interest" description="Disordered" evidence="4">
    <location>
        <begin position="1577"/>
        <end position="1634"/>
    </location>
</feature>
<dbReference type="PROSITE" id="PS50827">
    <property type="entry name" value="DDT"/>
    <property type="match status" value="1"/>
</dbReference>
<evidence type="ECO:0000313" key="7">
    <source>
        <dbReference type="EMBL" id="KAF5729113.1"/>
    </source>
</evidence>
<feature type="region of interest" description="Disordered" evidence="4">
    <location>
        <begin position="754"/>
        <end position="783"/>
    </location>
</feature>
<dbReference type="PROSITE" id="PS51913">
    <property type="entry name" value="HTH_HARE"/>
    <property type="match status" value="1"/>
</dbReference>
<feature type="region of interest" description="Disordered" evidence="4">
    <location>
        <begin position="191"/>
        <end position="220"/>
    </location>
</feature>
<evidence type="ECO:0000256" key="4">
    <source>
        <dbReference type="SAM" id="MobiDB-lite"/>
    </source>
</evidence>
<feature type="region of interest" description="Disordered" evidence="4">
    <location>
        <begin position="281"/>
        <end position="329"/>
    </location>
</feature>
<dbReference type="InterPro" id="IPR044977">
    <property type="entry name" value="RLT1-3"/>
</dbReference>
<sequence>MEAPVEDFRTEAGSDYGSGSGSGSSPLAELRKPVLDDVPLGRRHYESSPQSVMELRAIACVEDQLGEPIREDGPILGIEFDSLPPDAFGAPLASTAEQQKRLGHSYESKIYEQRDVKLGKGSRLLHDYRPLQDPSSIRSDTYGQVAQSHFHDPSIDALRARSSLLVHGDEVISRVHGFRGHASRLRMLPQQESNGQAFPSPYSDDDRLPQHESSTSNRMNTHLSGHLVAGPENMDFLPDGQIFHGEGDLKRKRKNDEARIAREVDVHEIRIRKELEKQENLRRKNEERMRKEMERHDRERRKEEERLMREKQKEEERSQREQRREMERREKFLQREHLRAEKMRQKEELRKEKEAVRLKAALEKATARRIAKESMDLIEDEQLELMELAAKSKGLPSMIHLDHDTLQNLESFRDSLSVFPLKSLQLKKPLSTQPWVDSEENVGNLLMVWRYLITFADVLGLWPFTLDELVQSFHDFDSRLLSEIHVALLKVIIKDIEDVARTPSTGLGTNQYCSAHPEGGHPQIVEGAYAWGFNIRSWQQHLNPLTWPEIFRQLALSAGFGPQLKKRSSAWGYSCDKEEGKGREDVISTLRSGSAAENAFASMREKGLLLPRRSRHRLTPGTVKFAAFHVLSLEGSKGLTVLELAEKIQKSGLRDLTTSKTPEASISVALTRDTKLFERIAPSTYCVRALYRKDPADAEAILTSARKKIRIFENGFLGGEDVDVEKDEDSECDVDDDAEVDGLATPLVASKDADHCIEEQTSSKRGKDKDCGDVEQNKNESENLLSILPMNGSDGTNKPSSDEQCIAGKDVEARYLGPESIEIDESDTGESWVQGLTEGEYSHLSVEERLHALVALIGVANEGSSIRFVLEDRLEAANALKKQMWAEAQVDKSCMREDIMRFPLFSGSKAEMKLNCSPSEGRQSSLPVVDNQSNYVSPGTVEDPKLLLGSQSIENHPNGLPTERASIVQDLSINPDNFSVQHHGFASKRSRSELKSYISHLAEEMYVYRSLPLGQDRRRNRYWQFVASASRNDPCSGRIFVELQGGKWRLIDSEEAFDTLLSSLDTRGIRESHLSVMLQRIEAFFGENVRRNVWCCNNVNKSETTITKETSEMDSSSDCPAGVDSPSSMVCGLNSDISDASFRVSIRTTEFEKEATLERYQDFQKWMWQECFCSLKLCASKYGKKMNMQLLDSCNVCLHCYLPEENHCPNCHQTIGNADSGFSFSEHTVHCEGKRSLIFSDGNISCSSPLGIRLIKALSAFVEASLPLEALASYWTEDYRRSWGATLNVSSSPEELLQILTQLERAIDRESLSTSFETTKELLGSYVSSHNVVFDSAGGLVSVLPWIPRTTAALALRLFELDAAIIYTQDEKIEPCEDKEDKLYVKLPSMYSPQKTKEVEPKVEQDKYTKEENLADSRSSRSIYRRGRGGRGLGCGTRWQRRGPGLESGSGRQNARESENLNQKLRHQGRRTNGKGYGRGRRTIRRRAERVTAEVLDDDVADETINIETNGQPRRNVVEEEWDGEIIGTHMGGVGNINCAEAADSDDNAEAVGYDQVNWEQGFDDVSNKWNENLMDESDEDIMNVSGDDNGFEDEGDEELVGNIDVGESSDEKTNKVVFDDGSESESIDDDYSD</sequence>
<keyword evidence="2" id="KW-0804">Transcription</keyword>
<dbReference type="Proteomes" id="UP000593562">
    <property type="component" value="Unassembled WGS sequence"/>
</dbReference>
<name>A0A7J7C4R2_TRIWF</name>
<dbReference type="PANTHER" id="PTHR36968:SF13">
    <property type="entry name" value="HOMEOBOX-DDT DOMAIN PROTEIN RLT1"/>
    <property type="match status" value="1"/>
</dbReference>